<dbReference type="InterPro" id="IPR036052">
    <property type="entry name" value="TrpB-like_PALP_sf"/>
</dbReference>
<accession>W9VVU6</accession>
<reference evidence="2 3" key="1">
    <citation type="submission" date="2013-03" db="EMBL/GenBank/DDBJ databases">
        <title>The Genome Sequence of Cladophialophora yegresii CBS 114405.</title>
        <authorList>
            <consortium name="The Broad Institute Genomics Platform"/>
            <person name="Cuomo C."/>
            <person name="de Hoog S."/>
            <person name="Gorbushina A."/>
            <person name="Walker B."/>
            <person name="Young S.K."/>
            <person name="Zeng Q."/>
            <person name="Gargeya S."/>
            <person name="Fitzgerald M."/>
            <person name="Haas B."/>
            <person name="Abouelleil A."/>
            <person name="Allen A.W."/>
            <person name="Alvarado L."/>
            <person name="Arachchi H.M."/>
            <person name="Berlin A.M."/>
            <person name="Chapman S.B."/>
            <person name="Gainer-Dewar J."/>
            <person name="Goldberg J."/>
            <person name="Griggs A."/>
            <person name="Gujja S."/>
            <person name="Hansen M."/>
            <person name="Howarth C."/>
            <person name="Imamovic A."/>
            <person name="Ireland A."/>
            <person name="Larimer J."/>
            <person name="McCowan C."/>
            <person name="Murphy C."/>
            <person name="Pearson M."/>
            <person name="Poon T.W."/>
            <person name="Priest M."/>
            <person name="Roberts A."/>
            <person name="Saif S."/>
            <person name="Shea T."/>
            <person name="Sisk P."/>
            <person name="Sykes S."/>
            <person name="Wortman J."/>
            <person name="Nusbaum C."/>
            <person name="Birren B."/>
        </authorList>
    </citation>
    <scope>NUCLEOTIDE SEQUENCE [LARGE SCALE GENOMIC DNA]</scope>
    <source>
        <strain evidence="2 3">CBS 114405</strain>
    </source>
</reference>
<protein>
    <recommendedName>
        <fullName evidence="1">Tryptophan synthase beta chain-like PALP domain-containing protein</fullName>
    </recommendedName>
</protein>
<evidence type="ECO:0000259" key="1">
    <source>
        <dbReference type="Pfam" id="PF00291"/>
    </source>
</evidence>
<dbReference type="HOGENOM" id="CLU_021802_8_4_1"/>
<feature type="domain" description="Tryptophan synthase beta chain-like PALP" evidence="1">
    <location>
        <begin position="34"/>
        <end position="355"/>
    </location>
</feature>
<sequence>MSSSTLYTNPSAKSWTYSYETDISPAQAFHNRLPGYEQTPLIPLYDLAEQLGVGAVFVKDESSRLGLPAFKILGASWGTFRAIAEQTGLSLNMSLRDVSEAAKKAGTILFAATEGNHGRAVARMGKILEIPTRIFMSRFADQETCQKIEGEGAQVTVIPGSYDDAVAAAFAESRRVSTGLLIQDNAFEGYERIPAWIVEGYSTLLLEIGEQLEAQGLRPTMIVTPIGVGSLGHAVVAFCKSGGRQIGVLTVEPETAACLQHSLRAGERSTIDTSATIMNGMCCGSVSPISWPVLSRGVDASIVVSDLECHESVQYMQDCGINAGPCGAATLAAIKKAASMGLSLQTNSVIVLVNTEGARAYPLPSSYVAAKASDRAGS</sequence>
<dbReference type="PANTHER" id="PTHR42937">
    <property type="match status" value="1"/>
</dbReference>
<comment type="caution">
    <text evidence="2">The sequence shown here is derived from an EMBL/GenBank/DDBJ whole genome shotgun (WGS) entry which is preliminary data.</text>
</comment>
<dbReference type="OrthoDB" id="10059875at2759"/>
<keyword evidence="3" id="KW-1185">Reference proteome</keyword>
<dbReference type="AlphaFoldDB" id="W9VVU6"/>
<dbReference type="NCBIfam" id="NF006058">
    <property type="entry name" value="PRK08206.1"/>
    <property type="match status" value="1"/>
</dbReference>
<dbReference type="STRING" id="1182544.W9VVU6"/>
<proteinExistence type="predicted"/>
<dbReference type="eggNOG" id="KOG1251">
    <property type="taxonomic scope" value="Eukaryota"/>
</dbReference>
<name>W9VVU6_9EURO</name>
<dbReference type="RefSeq" id="XP_007756280.1">
    <property type="nucleotide sequence ID" value="XM_007758090.1"/>
</dbReference>
<organism evidence="2 3">
    <name type="scientific">Cladophialophora yegresii CBS 114405</name>
    <dbReference type="NCBI Taxonomy" id="1182544"/>
    <lineage>
        <taxon>Eukaryota</taxon>
        <taxon>Fungi</taxon>
        <taxon>Dikarya</taxon>
        <taxon>Ascomycota</taxon>
        <taxon>Pezizomycotina</taxon>
        <taxon>Eurotiomycetes</taxon>
        <taxon>Chaetothyriomycetidae</taxon>
        <taxon>Chaetothyriales</taxon>
        <taxon>Herpotrichiellaceae</taxon>
        <taxon>Cladophialophora</taxon>
    </lineage>
</organism>
<dbReference type="Proteomes" id="UP000019473">
    <property type="component" value="Unassembled WGS sequence"/>
</dbReference>
<dbReference type="InterPro" id="IPR001926">
    <property type="entry name" value="TrpB-like_PALP"/>
</dbReference>
<gene>
    <name evidence="2" type="ORF">A1O7_04075</name>
</gene>
<evidence type="ECO:0000313" key="2">
    <source>
        <dbReference type="EMBL" id="EXJ59927.1"/>
    </source>
</evidence>
<dbReference type="PANTHER" id="PTHR42937:SF1">
    <property type="entry name" value="DIAMINOPROPIONATE AMMONIA-LYASE"/>
    <property type="match status" value="1"/>
</dbReference>
<dbReference type="EMBL" id="AMGW01000003">
    <property type="protein sequence ID" value="EXJ59927.1"/>
    <property type="molecule type" value="Genomic_DNA"/>
</dbReference>
<dbReference type="Gene3D" id="3.40.50.1100">
    <property type="match status" value="2"/>
</dbReference>
<dbReference type="SUPFAM" id="SSF53686">
    <property type="entry name" value="Tryptophan synthase beta subunit-like PLP-dependent enzymes"/>
    <property type="match status" value="1"/>
</dbReference>
<dbReference type="Pfam" id="PF00291">
    <property type="entry name" value="PALP"/>
    <property type="match status" value="1"/>
</dbReference>
<evidence type="ECO:0000313" key="3">
    <source>
        <dbReference type="Proteomes" id="UP000019473"/>
    </source>
</evidence>
<dbReference type="VEuPathDB" id="FungiDB:A1O7_04075"/>
<dbReference type="GeneID" id="19178665"/>